<dbReference type="KEGG" id="pson:JI735_32940"/>
<dbReference type="AlphaFoldDB" id="A0A974SE92"/>
<evidence type="ECO:0000313" key="1">
    <source>
        <dbReference type="EMBL" id="QQZ61135.1"/>
    </source>
</evidence>
<protein>
    <submittedName>
        <fullName evidence="1">Uncharacterized protein</fullName>
    </submittedName>
</protein>
<keyword evidence="2" id="KW-1185">Reference proteome</keyword>
<reference evidence="1 2" key="1">
    <citation type="submission" date="2021-01" db="EMBL/GenBank/DDBJ databases">
        <title>Whole genome sequence of Paenibacillus sonchi LMG 24727 for comparative genomics.</title>
        <authorList>
            <person name="Lee G."/>
            <person name="Kim M.-J."/>
            <person name="Lim K."/>
            <person name="Shin J.-H."/>
        </authorList>
    </citation>
    <scope>NUCLEOTIDE SEQUENCE [LARGE SCALE GENOMIC DNA]</scope>
    <source>
        <strain evidence="1 2">LMG 24727</strain>
    </source>
</reference>
<gene>
    <name evidence="1" type="ORF">JI735_32940</name>
</gene>
<name>A0A974SE92_9BACL</name>
<organism evidence="1 2">
    <name type="scientific">Paenibacillus sonchi</name>
    <dbReference type="NCBI Taxonomy" id="373687"/>
    <lineage>
        <taxon>Bacteria</taxon>
        <taxon>Bacillati</taxon>
        <taxon>Bacillota</taxon>
        <taxon>Bacilli</taxon>
        <taxon>Bacillales</taxon>
        <taxon>Paenibacillaceae</taxon>
        <taxon>Paenibacillus</taxon>
        <taxon>Paenibacillus sonchi group</taxon>
    </lineage>
</organism>
<proteinExistence type="predicted"/>
<dbReference type="RefSeq" id="WP_039832577.1">
    <property type="nucleotide sequence ID" value="NZ_CP068595.1"/>
</dbReference>
<dbReference type="Proteomes" id="UP000595841">
    <property type="component" value="Chromosome"/>
</dbReference>
<accession>A0A974SE92</accession>
<evidence type="ECO:0000313" key="2">
    <source>
        <dbReference type="Proteomes" id="UP000595841"/>
    </source>
</evidence>
<sequence>MFTALYRTFNSFPVNVLYELNESSSLENSEEWITDLSVNEQNITLEYFRTFRSVELLYDFITEQETPEILSKTYKASCSISLYNKRIVIYGSKAACSNLERYLEKKAHIKLFSSKVEMQGILNKISTKMYQIKSVEYCNVEFLNVNLNSLTLNVKTNIDAQQILSKVPSSPSKTSIEIYYGKTCYKLNIDFINGSMKLNYDSFKSNDIEDLKELILSFFEEE</sequence>
<dbReference type="EMBL" id="CP068595">
    <property type="protein sequence ID" value="QQZ61135.1"/>
    <property type="molecule type" value="Genomic_DNA"/>
</dbReference>